<dbReference type="AlphaFoldDB" id="T0KQG7"/>
<dbReference type="Gene3D" id="3.40.140.10">
    <property type="entry name" value="Cytidine Deaminase, domain 2"/>
    <property type="match status" value="1"/>
</dbReference>
<feature type="domain" description="CMP/dCMP-type deaminase" evidence="10">
    <location>
        <begin position="3"/>
        <end position="167"/>
    </location>
</feature>
<dbReference type="InterPro" id="IPR002734">
    <property type="entry name" value="RibDG_C"/>
</dbReference>
<evidence type="ECO:0000256" key="7">
    <source>
        <dbReference type="ARBA" id="ARBA00013173"/>
    </source>
</evidence>
<dbReference type="CDD" id="cd01284">
    <property type="entry name" value="Riboflavin_deaminase-reductase"/>
    <property type="match status" value="1"/>
</dbReference>
<name>T0KQG7_9BACT</name>
<proteinExistence type="inferred from homology"/>
<comment type="pathway">
    <text evidence="2">Cofactor biosynthesis; riboflavin biosynthesis; 5-amino-6-(D-ribitylamino)uracil from GTP: step 2/4.</text>
</comment>
<sequence length="336" mass="37874">MLIDDDFFMSLAIDEAWKYQGLTYPNPAVGCTIVGENKELLAIEAHKCAGMPHAEVLALQSAYFKLTNDAKILDLVDSSEIHNYLLLHHNNCFKNISLYSTLEPCSHIGKTPSCASLICSLGIKEVFVGVRDANIVASDGASMMLENKVDVKYTTLQKRAKDLILPFERFNKDQFVFFKWAQRLNATTDTGVISSQSSRQKVHAMRDVCDLLIIGGNTVREDRPTLDARLVDGKAPDVLILSRGVEFDREIPLFSVPSREVYIEDSLKRIKNYKNIMIEGSFNMFELTKDIVDIYLCFLAPTMGGVSGFEDAKAGFEILYTNQEDKDIMLWMKREI</sequence>
<dbReference type="UniPathway" id="UPA00275">
    <property type="reaction ID" value="UER00401"/>
</dbReference>
<comment type="pathway">
    <text evidence="3">Cofactor biosynthesis; riboflavin biosynthesis; 5-amino-6-(D-ribitylamino)uracil from GTP: step 3/4.</text>
</comment>
<evidence type="ECO:0000313" key="11">
    <source>
        <dbReference type="EMBL" id="EQB35568.1"/>
    </source>
</evidence>
<comment type="similarity">
    <text evidence="4">In the N-terminal section; belongs to the cytidine and deoxycytidylate deaminase family.</text>
</comment>
<protein>
    <recommendedName>
        <fullName evidence="8">Riboflavin biosynthesis protein RibD</fullName>
        <ecNumber evidence="7">1.1.1.193</ecNumber>
        <ecNumber evidence="6">3.5.4.26</ecNumber>
    </recommendedName>
</protein>
<evidence type="ECO:0000256" key="9">
    <source>
        <dbReference type="ARBA" id="ARBA00023268"/>
    </source>
</evidence>
<dbReference type="NCBIfam" id="TIGR00326">
    <property type="entry name" value="eubact_ribD"/>
    <property type="match status" value="1"/>
</dbReference>
<dbReference type="PANTHER" id="PTHR11079:SF162">
    <property type="entry name" value="RIBOFLAVIN BIOSYNTHESIS PROTEIN PYRD, CHLOROPLASTIC"/>
    <property type="match status" value="1"/>
</dbReference>
<dbReference type="PANTHER" id="PTHR11079">
    <property type="entry name" value="CYTOSINE DEAMINASE FAMILY MEMBER"/>
    <property type="match status" value="1"/>
</dbReference>
<dbReference type="Pfam" id="PF01872">
    <property type="entry name" value="RibD_C"/>
    <property type="match status" value="1"/>
</dbReference>
<dbReference type="eggNOG" id="COG1985">
    <property type="taxonomic scope" value="Bacteria"/>
</dbReference>
<keyword evidence="12" id="KW-1185">Reference proteome</keyword>
<dbReference type="Gene3D" id="3.40.430.10">
    <property type="entry name" value="Dihydrofolate Reductase, subunit A"/>
    <property type="match status" value="1"/>
</dbReference>
<dbReference type="STRING" id="1172190.M947_09815"/>
<dbReference type="PROSITE" id="PS51747">
    <property type="entry name" value="CYT_DCMP_DEAMINASES_2"/>
    <property type="match status" value="1"/>
</dbReference>
<evidence type="ECO:0000256" key="6">
    <source>
        <dbReference type="ARBA" id="ARBA00012766"/>
    </source>
</evidence>
<dbReference type="eggNOG" id="COG0117">
    <property type="taxonomic scope" value="Bacteria"/>
</dbReference>
<dbReference type="OrthoDB" id="9800865at2"/>
<dbReference type="EC" id="1.1.1.193" evidence="7"/>
<evidence type="ECO:0000256" key="5">
    <source>
        <dbReference type="ARBA" id="ARBA00007417"/>
    </source>
</evidence>
<dbReference type="EMBL" id="AUPZ01000013">
    <property type="protein sequence ID" value="EQB35568.1"/>
    <property type="molecule type" value="Genomic_DNA"/>
</dbReference>
<evidence type="ECO:0000259" key="10">
    <source>
        <dbReference type="PROSITE" id="PS51747"/>
    </source>
</evidence>
<evidence type="ECO:0000313" key="12">
    <source>
        <dbReference type="Proteomes" id="UP000015520"/>
    </source>
</evidence>
<reference evidence="11 12" key="1">
    <citation type="submission" date="2013-07" db="EMBL/GenBank/DDBJ databases">
        <title>Sulfurimonas hongkongensis AST-10 Genome Sequencing.</title>
        <authorList>
            <person name="Cai L."/>
            <person name="Zhang T."/>
        </authorList>
    </citation>
    <scope>NUCLEOTIDE SEQUENCE [LARGE SCALE GENOMIC DNA]</scope>
    <source>
        <strain evidence="11 12">AST-10</strain>
    </source>
</reference>
<evidence type="ECO:0000256" key="3">
    <source>
        <dbReference type="ARBA" id="ARBA00004910"/>
    </source>
</evidence>
<accession>T0KQG7</accession>
<dbReference type="EC" id="3.5.4.26" evidence="6"/>
<comment type="function">
    <text evidence="1">Converts 2,5-diamino-6-(ribosylamino)-4(3h)-pyrimidinone 5'-phosphate into 5-amino-6-(ribosylamino)-2,4(1h,3h)-pyrimidinedione 5'-phosphate.</text>
</comment>
<dbReference type="GO" id="GO:0008703">
    <property type="term" value="F:5-amino-6-(5-phosphoribosylamino)uracil reductase activity"/>
    <property type="evidence" value="ECO:0007669"/>
    <property type="project" value="UniProtKB-EC"/>
</dbReference>
<comment type="caution">
    <text evidence="11">The sequence shown here is derived from an EMBL/GenBank/DDBJ whole genome shotgun (WGS) entry which is preliminary data.</text>
</comment>
<comment type="similarity">
    <text evidence="5">In the C-terminal section; belongs to the HTP reductase family.</text>
</comment>
<evidence type="ECO:0000256" key="2">
    <source>
        <dbReference type="ARBA" id="ARBA00004882"/>
    </source>
</evidence>
<dbReference type="SUPFAM" id="SSF53597">
    <property type="entry name" value="Dihydrofolate reductase-like"/>
    <property type="match status" value="1"/>
</dbReference>
<dbReference type="Pfam" id="PF00383">
    <property type="entry name" value="dCMP_cyt_deam_1"/>
    <property type="match status" value="1"/>
</dbReference>
<dbReference type="InterPro" id="IPR002125">
    <property type="entry name" value="CMP_dCMP_dom"/>
</dbReference>
<dbReference type="GO" id="GO:0009231">
    <property type="term" value="P:riboflavin biosynthetic process"/>
    <property type="evidence" value="ECO:0007669"/>
    <property type="project" value="UniProtKB-UniPathway"/>
</dbReference>
<dbReference type="RefSeq" id="WP_021288208.1">
    <property type="nucleotide sequence ID" value="NZ_AUPZ01000013.1"/>
</dbReference>
<dbReference type="Proteomes" id="UP000015520">
    <property type="component" value="Unassembled WGS sequence"/>
</dbReference>
<evidence type="ECO:0000256" key="8">
    <source>
        <dbReference type="ARBA" id="ARBA00019930"/>
    </source>
</evidence>
<evidence type="ECO:0000256" key="1">
    <source>
        <dbReference type="ARBA" id="ARBA00002151"/>
    </source>
</evidence>
<gene>
    <name evidence="11" type="ORF">M947_09815</name>
</gene>
<dbReference type="InterPro" id="IPR004794">
    <property type="entry name" value="Eubact_RibD"/>
</dbReference>
<dbReference type="GO" id="GO:0008835">
    <property type="term" value="F:diaminohydroxyphosphoribosylaminopyrimidine deaminase activity"/>
    <property type="evidence" value="ECO:0007669"/>
    <property type="project" value="UniProtKB-EC"/>
</dbReference>
<dbReference type="InterPro" id="IPR016193">
    <property type="entry name" value="Cytidine_deaminase-like"/>
</dbReference>
<dbReference type="PATRIC" id="fig|1172190.3.peg.1897"/>
<evidence type="ECO:0000256" key="4">
    <source>
        <dbReference type="ARBA" id="ARBA00005259"/>
    </source>
</evidence>
<organism evidence="11 12">
    <name type="scientific">Sulfurimonas hongkongensis</name>
    <dbReference type="NCBI Taxonomy" id="1172190"/>
    <lineage>
        <taxon>Bacteria</taxon>
        <taxon>Pseudomonadati</taxon>
        <taxon>Campylobacterota</taxon>
        <taxon>Epsilonproteobacteria</taxon>
        <taxon>Campylobacterales</taxon>
        <taxon>Sulfurimonadaceae</taxon>
        <taxon>Sulfurimonas</taxon>
    </lineage>
</organism>
<keyword evidence="9" id="KW-0511">Multifunctional enzyme</keyword>
<dbReference type="InterPro" id="IPR024072">
    <property type="entry name" value="DHFR-like_dom_sf"/>
</dbReference>
<dbReference type="SUPFAM" id="SSF53927">
    <property type="entry name" value="Cytidine deaminase-like"/>
    <property type="match status" value="1"/>
</dbReference>